<dbReference type="PANTHER" id="PTHR31400">
    <property type="entry name" value="GUANYLYL CYCLASE DOMAIN CONTAINING PROTEIN 1 GUCD1"/>
    <property type="match status" value="1"/>
</dbReference>
<dbReference type="InterPro" id="IPR018616">
    <property type="entry name" value="GUCD1"/>
</dbReference>
<accession>A0AAP0DMQ7</accession>
<evidence type="ECO:0000313" key="1">
    <source>
        <dbReference type="EMBL" id="KAK9075452.1"/>
    </source>
</evidence>
<protein>
    <recommendedName>
        <fullName evidence="3">Guanylyl cyclase</fullName>
    </recommendedName>
</protein>
<name>A0AAP0DMQ7_9ASTR</name>
<gene>
    <name evidence="1" type="ORF">SSX86_003775</name>
</gene>
<proteinExistence type="predicted"/>
<reference evidence="1 2" key="1">
    <citation type="submission" date="2024-04" db="EMBL/GenBank/DDBJ databases">
        <title>The reference genome of an endangered Asteraceae, Deinandra increscens subsp. villosa, native to the Central Coast of California.</title>
        <authorList>
            <person name="Guilliams M."/>
            <person name="Hasenstab-Lehman K."/>
            <person name="Meyer R."/>
            <person name="Mcevoy S."/>
        </authorList>
    </citation>
    <scope>NUCLEOTIDE SEQUENCE [LARGE SCALE GENOMIC DNA]</scope>
    <source>
        <tissue evidence="1">Leaf</tissue>
    </source>
</reference>
<sequence>MWPLNNIFNNLLNGGYNGHQEVNDISVVESYSFKLPLKNEKNKKEVLVESRFVNVPHLKQERTWDCGLVCVLMVLKTLNINHFDIKDLEAFCHTNSIWTVDLAYLLQKLSISFSYITVTLGANPNFSLETFYEKQLTDDIVRVNMLFQRSQEAGIDIECRSIKGDEIALLILSGKYILIALVDKYILSKPWTHDEYLSNFSSGSSGYTGHYIVICGYDALTGEFEIRDPASTRTRETISSRCLEKARKSFGTDEDILLVIYIWRIQILKTDLKYKYSMVKIDQCLSKST</sequence>
<dbReference type="Pfam" id="PF09778">
    <property type="entry name" value="Guanylate_cyc_2"/>
    <property type="match status" value="1"/>
</dbReference>
<dbReference type="EMBL" id="JBCNJP010000007">
    <property type="protein sequence ID" value="KAK9075452.1"/>
    <property type="molecule type" value="Genomic_DNA"/>
</dbReference>
<dbReference type="Proteomes" id="UP001408789">
    <property type="component" value="Unassembled WGS sequence"/>
</dbReference>
<keyword evidence="2" id="KW-1185">Reference proteome</keyword>
<evidence type="ECO:0000313" key="2">
    <source>
        <dbReference type="Proteomes" id="UP001408789"/>
    </source>
</evidence>
<organism evidence="1 2">
    <name type="scientific">Deinandra increscens subsp. villosa</name>
    <dbReference type="NCBI Taxonomy" id="3103831"/>
    <lineage>
        <taxon>Eukaryota</taxon>
        <taxon>Viridiplantae</taxon>
        <taxon>Streptophyta</taxon>
        <taxon>Embryophyta</taxon>
        <taxon>Tracheophyta</taxon>
        <taxon>Spermatophyta</taxon>
        <taxon>Magnoliopsida</taxon>
        <taxon>eudicotyledons</taxon>
        <taxon>Gunneridae</taxon>
        <taxon>Pentapetalae</taxon>
        <taxon>asterids</taxon>
        <taxon>campanulids</taxon>
        <taxon>Asterales</taxon>
        <taxon>Asteraceae</taxon>
        <taxon>Asteroideae</taxon>
        <taxon>Heliantheae alliance</taxon>
        <taxon>Madieae</taxon>
        <taxon>Madiinae</taxon>
        <taxon>Deinandra</taxon>
    </lineage>
</organism>
<dbReference type="AlphaFoldDB" id="A0AAP0DMQ7"/>
<comment type="caution">
    <text evidence="1">The sequence shown here is derived from an EMBL/GenBank/DDBJ whole genome shotgun (WGS) entry which is preliminary data.</text>
</comment>
<evidence type="ECO:0008006" key="3">
    <source>
        <dbReference type="Google" id="ProtNLM"/>
    </source>
</evidence>
<dbReference type="Gene3D" id="3.90.70.10">
    <property type="entry name" value="Cysteine proteinases"/>
    <property type="match status" value="1"/>
</dbReference>
<dbReference type="PANTHER" id="PTHR31400:SF2">
    <property type="entry name" value="GUANYLATE CYCLASE"/>
    <property type="match status" value="1"/>
</dbReference>